<dbReference type="EMBL" id="CP048286">
    <property type="protein sequence ID" value="QHW33034.1"/>
    <property type="molecule type" value="Genomic_DNA"/>
</dbReference>
<dbReference type="GO" id="GO:0003677">
    <property type="term" value="F:DNA binding"/>
    <property type="evidence" value="ECO:0007669"/>
    <property type="project" value="UniProtKB-KW"/>
</dbReference>
<dbReference type="Gene3D" id="1.10.10.10">
    <property type="entry name" value="Winged helix-like DNA-binding domain superfamily/Winged helix DNA-binding domain"/>
    <property type="match status" value="1"/>
</dbReference>
<name>A0A6C0P3C2_9BACL</name>
<feature type="domain" description="HTH arsR-type" evidence="4">
    <location>
        <begin position="15"/>
        <end position="110"/>
    </location>
</feature>
<dbReference type="SUPFAM" id="SSF46785">
    <property type="entry name" value="Winged helix' DNA-binding domain"/>
    <property type="match status" value="1"/>
</dbReference>
<evidence type="ECO:0000313" key="5">
    <source>
        <dbReference type="EMBL" id="QHW33034.1"/>
    </source>
</evidence>
<keyword evidence="1" id="KW-0805">Transcription regulation</keyword>
<dbReference type="InterPro" id="IPR036388">
    <property type="entry name" value="WH-like_DNA-bd_sf"/>
</dbReference>
<dbReference type="CDD" id="cd00090">
    <property type="entry name" value="HTH_ARSR"/>
    <property type="match status" value="1"/>
</dbReference>
<dbReference type="InterPro" id="IPR011991">
    <property type="entry name" value="ArsR-like_HTH"/>
</dbReference>
<dbReference type="SMART" id="SM00418">
    <property type="entry name" value="HTH_ARSR"/>
    <property type="match status" value="1"/>
</dbReference>
<dbReference type="PROSITE" id="PS50987">
    <property type="entry name" value="HTH_ARSR_2"/>
    <property type="match status" value="1"/>
</dbReference>
<proteinExistence type="predicted"/>
<dbReference type="PRINTS" id="PR00778">
    <property type="entry name" value="HTHARSR"/>
</dbReference>
<dbReference type="KEGG" id="prz:GZH47_21020"/>
<dbReference type="Proteomes" id="UP000479114">
    <property type="component" value="Chromosome"/>
</dbReference>
<dbReference type="Pfam" id="PF01022">
    <property type="entry name" value="HTH_5"/>
    <property type="match status" value="1"/>
</dbReference>
<keyword evidence="6" id="KW-1185">Reference proteome</keyword>
<organism evidence="5 6">
    <name type="scientific">Paenibacillus rhizovicinus</name>
    <dbReference type="NCBI Taxonomy" id="2704463"/>
    <lineage>
        <taxon>Bacteria</taxon>
        <taxon>Bacillati</taxon>
        <taxon>Bacillota</taxon>
        <taxon>Bacilli</taxon>
        <taxon>Bacillales</taxon>
        <taxon>Paenibacillaceae</taxon>
        <taxon>Paenibacillus</taxon>
    </lineage>
</organism>
<dbReference type="GO" id="GO:0003700">
    <property type="term" value="F:DNA-binding transcription factor activity"/>
    <property type="evidence" value="ECO:0007669"/>
    <property type="project" value="InterPro"/>
</dbReference>
<keyword evidence="2" id="KW-0238">DNA-binding</keyword>
<dbReference type="InterPro" id="IPR001845">
    <property type="entry name" value="HTH_ArsR_DNA-bd_dom"/>
</dbReference>
<accession>A0A6C0P3C2</accession>
<keyword evidence="3" id="KW-0804">Transcription</keyword>
<protein>
    <submittedName>
        <fullName evidence="5">Winged helix-turn-helix transcriptional regulator</fullName>
    </submittedName>
</protein>
<dbReference type="InterPro" id="IPR036390">
    <property type="entry name" value="WH_DNA-bd_sf"/>
</dbReference>
<gene>
    <name evidence="5" type="ORF">GZH47_21020</name>
</gene>
<dbReference type="InterPro" id="IPR051081">
    <property type="entry name" value="HTH_MetalResp_TranReg"/>
</dbReference>
<evidence type="ECO:0000313" key="6">
    <source>
        <dbReference type="Proteomes" id="UP000479114"/>
    </source>
</evidence>
<evidence type="ECO:0000259" key="4">
    <source>
        <dbReference type="PROSITE" id="PS50987"/>
    </source>
</evidence>
<sequence length="116" mass="13135">MIKVKKEIPVNGTTASAVSFEAYERKFKALADQKRLQIMYELCQRGNTCVCDLTEIVDMPQSKLSYHLKILLDAGLITKETKGTWSYYELNSTEIGALLSEQLCCIFRPRDADSCC</sequence>
<evidence type="ECO:0000256" key="2">
    <source>
        <dbReference type="ARBA" id="ARBA00023125"/>
    </source>
</evidence>
<dbReference type="AlphaFoldDB" id="A0A6C0P3C2"/>
<reference evidence="5 6" key="1">
    <citation type="submission" date="2020-02" db="EMBL/GenBank/DDBJ databases">
        <title>Paenibacillus sp. nov., isolated from rhizosphere soil of tomato.</title>
        <authorList>
            <person name="Weon H.-Y."/>
            <person name="Lee S.A."/>
        </authorList>
    </citation>
    <scope>NUCLEOTIDE SEQUENCE [LARGE SCALE GENOMIC DNA]</scope>
    <source>
        <strain evidence="5 6">14171R-81</strain>
    </source>
</reference>
<evidence type="ECO:0000256" key="1">
    <source>
        <dbReference type="ARBA" id="ARBA00023015"/>
    </source>
</evidence>
<dbReference type="NCBIfam" id="NF033788">
    <property type="entry name" value="HTH_metalloreg"/>
    <property type="match status" value="1"/>
</dbReference>
<dbReference type="PANTHER" id="PTHR33154:SF18">
    <property type="entry name" value="ARSENICAL RESISTANCE OPERON REPRESSOR"/>
    <property type="match status" value="1"/>
</dbReference>
<evidence type="ECO:0000256" key="3">
    <source>
        <dbReference type="ARBA" id="ARBA00023163"/>
    </source>
</evidence>
<dbReference type="PANTHER" id="PTHR33154">
    <property type="entry name" value="TRANSCRIPTIONAL REGULATOR, ARSR FAMILY"/>
    <property type="match status" value="1"/>
</dbReference>